<proteinExistence type="predicted"/>
<dbReference type="RefSeq" id="WP_264319641.1">
    <property type="nucleotide sequence ID" value="NZ_JADEXN010000007.1"/>
</dbReference>
<evidence type="ECO:0000313" key="2">
    <source>
        <dbReference type="Proteomes" id="UP000621799"/>
    </source>
</evidence>
<name>A0A928VU57_9CYAN</name>
<sequence>MKFAFSGPRSLTRRQERRIYRQVNLKKLQGEWHIGDAEGVDSFMRRAANYYQMAATIHRVDGGEKWQFAQRSKRMVDAIAPGGILVAFPDKSCPSDCVPSDPFSGHGSGTWGTIAYAKSKLFQIEIYPLRSIDIPDWFFETQLSLF</sequence>
<reference evidence="1" key="1">
    <citation type="submission" date="2020-10" db="EMBL/GenBank/DDBJ databases">
        <authorList>
            <person name="Castelo-Branco R."/>
            <person name="Eusebio N."/>
            <person name="Adriana R."/>
            <person name="Vieira A."/>
            <person name="Brugerolle De Fraissinette N."/>
            <person name="Rezende De Castro R."/>
            <person name="Schneider M.P."/>
            <person name="Vasconcelos V."/>
            <person name="Leao P.N."/>
        </authorList>
    </citation>
    <scope>NUCLEOTIDE SEQUENCE</scope>
    <source>
        <strain evidence="1">LEGE 11467</strain>
    </source>
</reference>
<evidence type="ECO:0000313" key="1">
    <source>
        <dbReference type="EMBL" id="MBE9039378.1"/>
    </source>
</evidence>
<accession>A0A928VU57</accession>
<gene>
    <name evidence="1" type="ORF">IQ235_01025</name>
</gene>
<keyword evidence="2" id="KW-1185">Reference proteome</keyword>
<comment type="caution">
    <text evidence="1">The sequence shown here is derived from an EMBL/GenBank/DDBJ whole genome shotgun (WGS) entry which is preliminary data.</text>
</comment>
<organism evidence="1 2">
    <name type="scientific">Zarconia navalis LEGE 11467</name>
    <dbReference type="NCBI Taxonomy" id="1828826"/>
    <lineage>
        <taxon>Bacteria</taxon>
        <taxon>Bacillati</taxon>
        <taxon>Cyanobacteriota</taxon>
        <taxon>Cyanophyceae</taxon>
        <taxon>Oscillatoriophycideae</taxon>
        <taxon>Oscillatoriales</taxon>
        <taxon>Oscillatoriales incertae sedis</taxon>
        <taxon>Zarconia</taxon>
        <taxon>Zarconia navalis</taxon>
    </lineage>
</organism>
<dbReference type="Proteomes" id="UP000621799">
    <property type="component" value="Unassembled WGS sequence"/>
</dbReference>
<dbReference type="AlphaFoldDB" id="A0A928VU57"/>
<dbReference type="EMBL" id="JADEXN010000007">
    <property type="protein sequence ID" value="MBE9039378.1"/>
    <property type="molecule type" value="Genomic_DNA"/>
</dbReference>
<protein>
    <submittedName>
        <fullName evidence="1">Uncharacterized protein</fullName>
    </submittedName>
</protein>